<evidence type="ECO:0000313" key="2">
    <source>
        <dbReference type="Proteomes" id="UP000178276"/>
    </source>
</evidence>
<organism evidence="1 2">
    <name type="scientific">Candidatus Giovannonibacteria bacterium RIFCSPHIGHO2_02_43_16</name>
    <dbReference type="NCBI Taxonomy" id="1798331"/>
    <lineage>
        <taxon>Bacteria</taxon>
        <taxon>Candidatus Giovannoniibacteriota</taxon>
    </lineage>
</organism>
<reference evidence="1 2" key="1">
    <citation type="journal article" date="2016" name="Nat. Commun.">
        <title>Thousands of microbial genomes shed light on interconnected biogeochemical processes in an aquifer system.</title>
        <authorList>
            <person name="Anantharaman K."/>
            <person name="Brown C.T."/>
            <person name="Hug L.A."/>
            <person name="Sharon I."/>
            <person name="Castelle C.J."/>
            <person name="Probst A.J."/>
            <person name="Thomas B.C."/>
            <person name="Singh A."/>
            <person name="Wilkins M.J."/>
            <person name="Karaoz U."/>
            <person name="Brodie E.L."/>
            <person name="Williams K.H."/>
            <person name="Hubbard S.S."/>
            <person name="Banfield J.F."/>
        </authorList>
    </citation>
    <scope>NUCLEOTIDE SEQUENCE [LARGE SCALE GENOMIC DNA]</scope>
</reference>
<name>A0A1F5WDG5_9BACT</name>
<proteinExistence type="predicted"/>
<dbReference type="AlphaFoldDB" id="A0A1F5WDG5"/>
<dbReference type="EMBL" id="MFHJ01000025">
    <property type="protein sequence ID" value="OGF73769.1"/>
    <property type="molecule type" value="Genomic_DNA"/>
</dbReference>
<sequence length="63" mass="7108">MATSLQEKKIQEIAERAAIRAVQRVLSDPDFGLELTEGVKNKLRKSTSSKKRTSLAEIKKNCY</sequence>
<evidence type="ECO:0000313" key="1">
    <source>
        <dbReference type="EMBL" id="OGF73769.1"/>
    </source>
</evidence>
<dbReference type="Proteomes" id="UP000178276">
    <property type="component" value="Unassembled WGS sequence"/>
</dbReference>
<accession>A0A1F5WDG5</accession>
<protein>
    <submittedName>
        <fullName evidence="1">Uncharacterized protein</fullName>
    </submittedName>
</protein>
<gene>
    <name evidence="1" type="ORF">A2W57_01310</name>
</gene>
<dbReference type="STRING" id="1798331.A2W57_01310"/>
<comment type="caution">
    <text evidence="1">The sequence shown here is derived from an EMBL/GenBank/DDBJ whole genome shotgun (WGS) entry which is preliminary data.</text>
</comment>